<dbReference type="EMBL" id="GEDG01038420">
    <property type="protein sequence ID" value="JAP07603.1"/>
    <property type="molecule type" value="Transcribed_RNA"/>
</dbReference>
<reference evidence="1" key="1">
    <citation type="submission" date="2015-12" db="EMBL/GenBank/DDBJ databases">
        <title>Gene expression during late stages of embryo sac development: a critical building block for successful pollen-pistil interactions.</title>
        <authorList>
            <person name="Liu Y."/>
            <person name="Joly V."/>
            <person name="Sabar M."/>
            <person name="Matton D.P."/>
        </authorList>
    </citation>
    <scope>NUCLEOTIDE SEQUENCE</scope>
</reference>
<dbReference type="AlphaFoldDB" id="A0A0V0GI54"/>
<feature type="non-terminal residue" evidence="1">
    <location>
        <position position="1"/>
    </location>
</feature>
<protein>
    <submittedName>
        <fullName evidence="1">Putative ovule protein</fullName>
    </submittedName>
</protein>
<accession>A0A0V0GI54</accession>
<organism evidence="1">
    <name type="scientific">Solanum chacoense</name>
    <name type="common">Chaco potato</name>
    <dbReference type="NCBI Taxonomy" id="4108"/>
    <lineage>
        <taxon>Eukaryota</taxon>
        <taxon>Viridiplantae</taxon>
        <taxon>Streptophyta</taxon>
        <taxon>Embryophyta</taxon>
        <taxon>Tracheophyta</taxon>
        <taxon>Spermatophyta</taxon>
        <taxon>Magnoliopsida</taxon>
        <taxon>eudicotyledons</taxon>
        <taxon>Gunneridae</taxon>
        <taxon>Pentapetalae</taxon>
        <taxon>asterids</taxon>
        <taxon>lamiids</taxon>
        <taxon>Solanales</taxon>
        <taxon>Solanaceae</taxon>
        <taxon>Solanoideae</taxon>
        <taxon>Solaneae</taxon>
        <taxon>Solanum</taxon>
    </lineage>
</organism>
<sequence length="76" mass="9157">QQTVAINNREPTVQLSSRYIVVQHPFDPLTTIISKLEIWIIKKLRFQYFVNTQKLRLQITHFPTEKTVVFVNFRKR</sequence>
<evidence type="ECO:0000313" key="1">
    <source>
        <dbReference type="EMBL" id="JAP07603.1"/>
    </source>
</evidence>
<proteinExistence type="predicted"/>
<name>A0A0V0GI54_SOLCH</name>